<keyword evidence="8 10" id="KW-0030">Aminoacyl-tRNA synthetase</keyword>
<dbReference type="EMBL" id="JAMOKX010000001">
    <property type="protein sequence ID" value="MCL9818937.1"/>
    <property type="molecule type" value="Genomic_DNA"/>
</dbReference>
<evidence type="ECO:0000256" key="10">
    <source>
        <dbReference type="HAMAP-Rule" id="MF_01569"/>
    </source>
</evidence>
<dbReference type="RefSeq" id="WP_250603492.1">
    <property type="nucleotide sequence ID" value="NZ_JAMOKX010000001.1"/>
</dbReference>
<dbReference type="Pfam" id="PF04073">
    <property type="entry name" value="tRNA_edit"/>
    <property type="match status" value="1"/>
</dbReference>
<dbReference type="Proteomes" id="UP001057522">
    <property type="component" value="Unassembled WGS sequence"/>
</dbReference>
<proteinExistence type="inferred from homology"/>
<comment type="function">
    <text evidence="10">Catalyzes the attachment of proline to tRNA(Pro) in a two-step reaction: proline is first activated by ATP to form Pro-AMP and then transferred to the acceptor end of tRNA(Pro). As ProRS can inadvertently accommodate and process non-cognate amino acids such as alanine and cysteine, to avoid such errors it has two additional distinct editing activities against alanine. One activity is designated as 'pretransfer' editing and involves the tRNA(Pro)-independent hydrolysis of activated Ala-AMP. The other activity is designated 'posttransfer' editing and involves deacylation of mischarged Ala-tRNA(Pro). The misacylated Cys-tRNA(Pro) is not edited by ProRS.</text>
</comment>
<dbReference type="NCBIfam" id="NF006625">
    <property type="entry name" value="PRK09194.1"/>
    <property type="match status" value="1"/>
</dbReference>
<dbReference type="NCBIfam" id="TIGR00409">
    <property type="entry name" value="proS_fam_II"/>
    <property type="match status" value="1"/>
</dbReference>
<dbReference type="InterPro" id="IPR023717">
    <property type="entry name" value="Pro-tRNA-Synthase_IIa_type1"/>
</dbReference>
<evidence type="ECO:0000256" key="8">
    <source>
        <dbReference type="ARBA" id="ARBA00023146"/>
    </source>
</evidence>
<evidence type="ECO:0000256" key="1">
    <source>
        <dbReference type="ARBA" id="ARBA00004496"/>
    </source>
</evidence>
<keyword evidence="6 10" id="KW-0067">ATP-binding</keyword>
<dbReference type="PANTHER" id="PTHR42753">
    <property type="entry name" value="MITOCHONDRIAL RIBOSOME PROTEIN L39/PROLYL-TRNA LIGASE FAMILY MEMBER"/>
    <property type="match status" value="1"/>
</dbReference>
<evidence type="ECO:0000256" key="6">
    <source>
        <dbReference type="ARBA" id="ARBA00022840"/>
    </source>
</evidence>
<keyword evidence="7 10" id="KW-0648">Protein biosynthesis</keyword>
<dbReference type="InterPro" id="IPR050062">
    <property type="entry name" value="Pro-tRNA_synthetase"/>
</dbReference>
<dbReference type="Pfam" id="PF00587">
    <property type="entry name" value="tRNA-synt_2b"/>
    <property type="match status" value="1"/>
</dbReference>
<dbReference type="InterPro" id="IPR004500">
    <property type="entry name" value="Pro-tRNA-synth_IIa_bac-type"/>
</dbReference>
<dbReference type="PRINTS" id="PR01046">
    <property type="entry name" value="TRNASYNTHPRO"/>
</dbReference>
<dbReference type="InterPro" id="IPR033730">
    <property type="entry name" value="ProRS_core_prok"/>
</dbReference>
<evidence type="ECO:0000256" key="2">
    <source>
        <dbReference type="ARBA" id="ARBA00011738"/>
    </source>
</evidence>
<dbReference type="SUPFAM" id="SSF52954">
    <property type="entry name" value="Class II aaRS ABD-related"/>
    <property type="match status" value="1"/>
</dbReference>
<dbReference type="InterPro" id="IPR044140">
    <property type="entry name" value="ProRS_anticodon_short"/>
</dbReference>
<dbReference type="InterPro" id="IPR002316">
    <property type="entry name" value="Pro-tRNA-ligase_IIa"/>
</dbReference>
<dbReference type="InterPro" id="IPR002314">
    <property type="entry name" value="aa-tRNA-synt_IIb"/>
</dbReference>
<dbReference type="EC" id="6.1.1.15" evidence="10"/>
<dbReference type="InterPro" id="IPR004154">
    <property type="entry name" value="Anticodon-bd"/>
</dbReference>
<dbReference type="InterPro" id="IPR007214">
    <property type="entry name" value="YbaK/aa-tRNA-synth-assoc-dom"/>
</dbReference>
<dbReference type="InterPro" id="IPR036754">
    <property type="entry name" value="YbaK/aa-tRNA-synt-asso_dom_sf"/>
</dbReference>
<comment type="similarity">
    <text evidence="10">Belongs to the class-II aminoacyl-tRNA synthetase family. ProS type 1 subfamily.</text>
</comment>
<evidence type="ECO:0000313" key="12">
    <source>
        <dbReference type="EMBL" id="MCL9818937.1"/>
    </source>
</evidence>
<dbReference type="SUPFAM" id="SSF55681">
    <property type="entry name" value="Class II aaRS and biotin synthetases"/>
    <property type="match status" value="1"/>
</dbReference>
<dbReference type="SUPFAM" id="SSF55826">
    <property type="entry name" value="YbaK/ProRS associated domain"/>
    <property type="match status" value="1"/>
</dbReference>
<evidence type="ECO:0000313" key="13">
    <source>
        <dbReference type="Proteomes" id="UP001057522"/>
    </source>
</evidence>
<evidence type="ECO:0000256" key="4">
    <source>
        <dbReference type="ARBA" id="ARBA00022598"/>
    </source>
</evidence>
<dbReference type="Gene3D" id="3.40.50.800">
    <property type="entry name" value="Anticodon-binding domain"/>
    <property type="match status" value="1"/>
</dbReference>
<evidence type="ECO:0000256" key="3">
    <source>
        <dbReference type="ARBA" id="ARBA00022490"/>
    </source>
</evidence>
<feature type="domain" description="Aminoacyl-transfer RNA synthetases class-II family profile" evidence="11">
    <location>
        <begin position="33"/>
        <end position="478"/>
    </location>
</feature>
<evidence type="ECO:0000259" key="11">
    <source>
        <dbReference type="PROSITE" id="PS50862"/>
    </source>
</evidence>
<evidence type="ECO:0000256" key="9">
    <source>
        <dbReference type="ARBA" id="ARBA00047671"/>
    </source>
</evidence>
<keyword evidence="5 10" id="KW-0547">Nucleotide-binding</keyword>
<dbReference type="PANTHER" id="PTHR42753:SF2">
    <property type="entry name" value="PROLINE--TRNA LIGASE"/>
    <property type="match status" value="1"/>
</dbReference>
<comment type="subcellular location">
    <subcellularLocation>
        <location evidence="1 10">Cytoplasm</location>
    </subcellularLocation>
</comment>
<keyword evidence="4 10" id="KW-0436">Ligase</keyword>
<keyword evidence="13" id="KW-1185">Reference proteome</keyword>
<dbReference type="HAMAP" id="MF_01569">
    <property type="entry name" value="Pro_tRNA_synth_type1"/>
    <property type="match status" value="1"/>
</dbReference>
<evidence type="ECO:0000256" key="5">
    <source>
        <dbReference type="ARBA" id="ARBA00022741"/>
    </source>
</evidence>
<gene>
    <name evidence="10" type="primary">proS</name>
    <name evidence="12" type="ORF">NCR95_01930</name>
</gene>
<protein>
    <recommendedName>
        <fullName evidence="10">Proline--tRNA ligase</fullName>
        <ecNumber evidence="10">6.1.1.15</ecNumber>
    </recommendedName>
    <alternativeName>
        <fullName evidence="10">Prolyl-tRNA synthetase</fullName>
        <shortName evidence="10">ProRS</shortName>
    </alternativeName>
</protein>
<dbReference type="CDD" id="cd00861">
    <property type="entry name" value="ProRS_anticodon_short"/>
    <property type="match status" value="1"/>
</dbReference>
<organism evidence="12 13">
    <name type="scientific">Helicobacter colisuis</name>
    <dbReference type="NCBI Taxonomy" id="2949739"/>
    <lineage>
        <taxon>Bacteria</taxon>
        <taxon>Pseudomonadati</taxon>
        <taxon>Campylobacterota</taxon>
        <taxon>Epsilonproteobacteria</taxon>
        <taxon>Campylobacterales</taxon>
        <taxon>Helicobacteraceae</taxon>
        <taxon>Helicobacter</taxon>
    </lineage>
</organism>
<comment type="catalytic activity">
    <reaction evidence="9 10">
        <text>tRNA(Pro) + L-proline + ATP = L-prolyl-tRNA(Pro) + AMP + diphosphate</text>
        <dbReference type="Rhea" id="RHEA:14305"/>
        <dbReference type="Rhea" id="RHEA-COMP:9700"/>
        <dbReference type="Rhea" id="RHEA-COMP:9702"/>
        <dbReference type="ChEBI" id="CHEBI:30616"/>
        <dbReference type="ChEBI" id="CHEBI:33019"/>
        <dbReference type="ChEBI" id="CHEBI:60039"/>
        <dbReference type="ChEBI" id="CHEBI:78442"/>
        <dbReference type="ChEBI" id="CHEBI:78532"/>
        <dbReference type="ChEBI" id="CHEBI:456215"/>
        <dbReference type="EC" id="6.1.1.15"/>
    </reaction>
</comment>
<name>A0ABT0TUH4_9HELI</name>
<comment type="caution">
    <text evidence="12">The sequence shown here is derived from an EMBL/GenBank/DDBJ whole genome shotgun (WGS) entry which is preliminary data.</text>
</comment>
<dbReference type="PROSITE" id="PS50862">
    <property type="entry name" value="AA_TRNA_LIGASE_II"/>
    <property type="match status" value="1"/>
</dbReference>
<comment type="subunit">
    <text evidence="2 10">Homodimer.</text>
</comment>
<evidence type="ECO:0000256" key="7">
    <source>
        <dbReference type="ARBA" id="ARBA00022917"/>
    </source>
</evidence>
<dbReference type="CDD" id="cd00779">
    <property type="entry name" value="ProRS_core_prok"/>
    <property type="match status" value="1"/>
</dbReference>
<accession>A0ABT0TUH4</accession>
<dbReference type="InterPro" id="IPR045864">
    <property type="entry name" value="aa-tRNA-synth_II/BPL/LPL"/>
</dbReference>
<comment type="domain">
    <text evidence="10">Consists of three domains: the N-terminal catalytic domain, the editing domain and the C-terminal anticodon-binding domain.</text>
</comment>
<sequence>MRFSKFFIPTFKEMPKDVVLKSHEYLLRGGFIQQIGSGIYNFLPLGKRVLDKISRIVKGKMDEAGANEVLLGCVTPASLWQASGRYERYGKELLRFKDRKENEFVFGPTHEETITELAKTYVKSYKQLPLHFYQIQTKFRDEIRPRFGLMRGREFIMKDGYSFHSSYEDLKREFDVMEKTYSAIFSELGLDFRAVEADSGAIGGSGSKEFMVLAESGEDTICVCDSCAYAANLEAASRLPKMPLSTHPEANFAKFHTPQIRTIESLAEFFKVDSYWTLKAVVKKALFDGRKSEFVFFFLRGCDSLNETKALNAISGANEMVDVSEEELRKLGLFPGFIGPYALRNLTQSPYIYFDLELRNAKNLICGANEEDYHFVGVDLGLFEGLEFKDLLEVKEGDYCKECHKGKLYFTKGIEVGHIFQLGEKYSQAMEATFLDEEGKAKPFVMGCYGIGISRLLAAIIEQNHDEKGMKWTTSTAPFLLDIVVSNIKDENQSKLAEKIYHTLNASGLECLLDDRKERYGAKMADFELIGIPYALIVGKGVEEGKIELVCRKNLEKINLEIADFESLIENIKQTLQM</sequence>
<dbReference type="InterPro" id="IPR006195">
    <property type="entry name" value="aa-tRNA-synth_II"/>
</dbReference>
<dbReference type="GO" id="GO:0004827">
    <property type="term" value="F:proline-tRNA ligase activity"/>
    <property type="evidence" value="ECO:0007669"/>
    <property type="project" value="UniProtKB-EC"/>
</dbReference>
<dbReference type="CDD" id="cd04334">
    <property type="entry name" value="ProRS-INS"/>
    <property type="match status" value="1"/>
</dbReference>
<dbReference type="Gene3D" id="3.30.930.10">
    <property type="entry name" value="Bira Bifunctional Protein, Domain 2"/>
    <property type="match status" value="2"/>
</dbReference>
<reference evidence="12" key="1">
    <citation type="submission" date="2022-06" db="EMBL/GenBank/DDBJ databases">
        <title>Helicobacter colisuis sp. nov.</title>
        <authorList>
            <person name="Papic B."/>
            <person name="Gruntar I."/>
        </authorList>
    </citation>
    <scope>NUCLEOTIDE SEQUENCE</scope>
    <source>
        <strain evidence="12">11154-15</strain>
    </source>
</reference>
<keyword evidence="3 10" id="KW-0963">Cytoplasm</keyword>
<dbReference type="InterPro" id="IPR036621">
    <property type="entry name" value="Anticodon-bd_dom_sf"/>
</dbReference>
<dbReference type="Pfam" id="PF03129">
    <property type="entry name" value="HGTP_anticodon"/>
    <property type="match status" value="1"/>
</dbReference>